<feature type="region of interest" description="Disordered" evidence="18">
    <location>
        <begin position="320"/>
        <end position="365"/>
    </location>
</feature>
<evidence type="ECO:0000256" key="3">
    <source>
        <dbReference type="ARBA" id="ARBA00022499"/>
    </source>
</evidence>
<dbReference type="GO" id="GO:0006260">
    <property type="term" value="P:DNA replication"/>
    <property type="evidence" value="ECO:0007669"/>
    <property type="project" value="InterPro"/>
</dbReference>
<keyword evidence="6" id="KW-0677">Repeat</keyword>
<feature type="compositionally biased region" description="Polar residues" evidence="18">
    <location>
        <begin position="1001"/>
        <end position="1021"/>
    </location>
</feature>
<feature type="compositionally biased region" description="Acidic residues" evidence="18">
    <location>
        <begin position="868"/>
        <end position="877"/>
    </location>
</feature>
<evidence type="ECO:0000256" key="9">
    <source>
        <dbReference type="ARBA" id="ARBA00022833"/>
    </source>
</evidence>
<evidence type="ECO:0000256" key="14">
    <source>
        <dbReference type="ARBA" id="ARBA00029496"/>
    </source>
</evidence>
<feature type="region of interest" description="Disordered" evidence="18">
    <location>
        <begin position="520"/>
        <end position="539"/>
    </location>
</feature>
<evidence type="ECO:0000256" key="16">
    <source>
        <dbReference type="ARBA" id="ARBA00076095"/>
    </source>
</evidence>
<feature type="compositionally biased region" description="Polar residues" evidence="18">
    <location>
        <begin position="1357"/>
        <end position="1366"/>
    </location>
</feature>
<dbReference type="GO" id="GO:0004519">
    <property type="term" value="F:endonuclease activity"/>
    <property type="evidence" value="ECO:0007669"/>
    <property type="project" value="UniProtKB-KW"/>
</dbReference>
<feature type="compositionally biased region" description="Basic and acidic residues" evidence="18">
    <location>
        <begin position="22"/>
        <end position="41"/>
    </location>
</feature>
<keyword evidence="11" id="KW-0233">DNA recombination</keyword>
<evidence type="ECO:0000256" key="13">
    <source>
        <dbReference type="ARBA" id="ARBA00023242"/>
    </source>
</evidence>
<dbReference type="SMART" id="SM00225">
    <property type="entry name" value="BTB"/>
    <property type="match status" value="1"/>
</dbReference>
<evidence type="ECO:0000256" key="18">
    <source>
        <dbReference type="SAM" id="MobiDB-lite"/>
    </source>
</evidence>
<feature type="compositionally biased region" description="Basic and acidic residues" evidence="18">
    <location>
        <begin position="1051"/>
        <end position="1072"/>
    </location>
</feature>
<evidence type="ECO:0000256" key="15">
    <source>
        <dbReference type="ARBA" id="ARBA00064578"/>
    </source>
</evidence>
<feature type="compositionally biased region" description="Basic and acidic residues" evidence="18">
    <location>
        <begin position="878"/>
        <end position="913"/>
    </location>
</feature>
<feature type="compositionally biased region" description="Basic and acidic residues" evidence="18">
    <location>
        <begin position="1187"/>
        <end position="1197"/>
    </location>
</feature>
<keyword evidence="9" id="KW-0862">Zinc</keyword>
<dbReference type="Pfam" id="PF09494">
    <property type="entry name" value="Slx4"/>
    <property type="match status" value="1"/>
</dbReference>
<keyword evidence="3" id="KW-1017">Isopeptide bond</keyword>
<evidence type="ECO:0000256" key="2">
    <source>
        <dbReference type="ARBA" id="ARBA00006661"/>
    </source>
</evidence>
<comment type="subunit">
    <text evidence="15">Forms a heterodimer with SLX1A/GIYD1. Interacts with ERCC4/XPF; catalytic subunit of the ERCC4-ERCC1 endonuclease. Interacts with MUS81; catalytic subunit of the MUS81-EME1 endonuclease. Interacts with MSH2; component of the MSH2-MSH3 mismatch repair complex. Interacts with TERF2-TERF2IP. Interacts with PLK1 and SLX4IP.</text>
</comment>
<dbReference type="InParanoid" id="A0A6J2W3D5"/>
<dbReference type="SUPFAM" id="SSF54695">
    <property type="entry name" value="POZ domain"/>
    <property type="match status" value="1"/>
</dbReference>
<dbReference type="Pfam" id="PF00651">
    <property type="entry name" value="BTB"/>
    <property type="match status" value="1"/>
</dbReference>
<feature type="compositionally biased region" description="Acidic residues" evidence="18">
    <location>
        <begin position="824"/>
        <end position="844"/>
    </location>
</feature>
<feature type="compositionally biased region" description="Basic and acidic residues" evidence="18">
    <location>
        <begin position="1433"/>
        <end position="1465"/>
    </location>
</feature>
<keyword evidence="8" id="KW-0863">Zinc-finger</keyword>
<feature type="region of interest" description="Disordered" evidence="18">
    <location>
        <begin position="1145"/>
        <end position="1203"/>
    </location>
</feature>
<feature type="compositionally biased region" description="Polar residues" evidence="18">
    <location>
        <begin position="939"/>
        <end position="948"/>
    </location>
</feature>
<dbReference type="Gene3D" id="3.30.710.10">
    <property type="entry name" value="Potassium Channel Kv1.1, Chain A"/>
    <property type="match status" value="1"/>
</dbReference>
<keyword evidence="20" id="KW-1185">Reference proteome</keyword>
<feature type="compositionally biased region" description="Basic and acidic residues" evidence="18">
    <location>
        <begin position="1367"/>
        <end position="1377"/>
    </location>
</feature>
<dbReference type="PROSITE" id="PS50097">
    <property type="entry name" value="BTB"/>
    <property type="match status" value="1"/>
</dbReference>
<evidence type="ECO:0000259" key="19">
    <source>
        <dbReference type="PROSITE" id="PS50097"/>
    </source>
</evidence>
<keyword evidence="13" id="KW-0539">Nucleus</keyword>
<feature type="compositionally biased region" description="Polar residues" evidence="18">
    <location>
        <begin position="1394"/>
        <end position="1419"/>
    </location>
</feature>
<dbReference type="GO" id="GO:0033557">
    <property type="term" value="C:Slx1-Slx4 complex"/>
    <property type="evidence" value="ECO:0007669"/>
    <property type="project" value="InterPro"/>
</dbReference>
<comment type="subcellular location">
    <subcellularLocation>
        <location evidence="1">Nucleus</location>
    </subcellularLocation>
</comment>
<feature type="region of interest" description="Disordered" evidence="18">
    <location>
        <begin position="863"/>
        <end position="1089"/>
    </location>
</feature>
<evidence type="ECO:0000256" key="10">
    <source>
        <dbReference type="ARBA" id="ARBA00022843"/>
    </source>
</evidence>
<evidence type="ECO:0000256" key="17">
    <source>
        <dbReference type="SAM" id="Coils"/>
    </source>
</evidence>
<evidence type="ECO:0000256" key="8">
    <source>
        <dbReference type="ARBA" id="ARBA00022771"/>
    </source>
</evidence>
<reference evidence="21" key="1">
    <citation type="submission" date="2025-08" db="UniProtKB">
        <authorList>
            <consortium name="RefSeq"/>
        </authorList>
    </citation>
    <scope>IDENTIFICATION</scope>
</reference>
<feature type="region of interest" description="Disordered" evidence="18">
    <location>
        <begin position="592"/>
        <end position="635"/>
    </location>
</feature>
<dbReference type="InterPro" id="IPR018574">
    <property type="entry name" value="Structure-sp_endonuc_su_Slx4"/>
</dbReference>
<dbReference type="GO" id="GO:0090656">
    <property type="term" value="P:t-circle formation"/>
    <property type="evidence" value="ECO:0007669"/>
    <property type="project" value="UniProtKB-ARBA"/>
</dbReference>
<dbReference type="GO" id="GO:0000712">
    <property type="term" value="P:resolution of meiotic recombination intermediates"/>
    <property type="evidence" value="ECO:0007669"/>
    <property type="project" value="TreeGrafter"/>
</dbReference>
<evidence type="ECO:0000256" key="6">
    <source>
        <dbReference type="ARBA" id="ARBA00022737"/>
    </source>
</evidence>
<feature type="compositionally biased region" description="Polar residues" evidence="18">
    <location>
        <begin position="1536"/>
        <end position="1554"/>
    </location>
</feature>
<proteinExistence type="inferred from homology"/>
<dbReference type="FunFam" id="3.30.710.10:FF:000116">
    <property type="entry name" value="SLX4 structure-specific endonuclease subunit"/>
    <property type="match status" value="1"/>
</dbReference>
<feature type="compositionally biased region" description="Low complexity" evidence="18">
    <location>
        <begin position="1028"/>
        <end position="1043"/>
    </location>
</feature>
<feature type="region of interest" description="Disordered" evidence="18">
    <location>
        <begin position="800"/>
        <end position="844"/>
    </location>
</feature>
<dbReference type="GeneID" id="115819300"/>
<feature type="compositionally biased region" description="Basic residues" evidence="18">
    <location>
        <begin position="1844"/>
        <end position="1856"/>
    </location>
</feature>
<keyword evidence="10" id="KW-0832">Ubl conjugation</keyword>
<dbReference type="PANTHER" id="PTHR21541:SF3">
    <property type="entry name" value="STRUCTURE-SPECIFIC ENDONUCLEASE SUBUNIT SLX4"/>
    <property type="match status" value="1"/>
</dbReference>
<keyword evidence="12" id="KW-0234">DNA repair</keyword>
<feature type="compositionally biased region" description="Low complexity" evidence="18">
    <location>
        <begin position="1242"/>
        <end position="1262"/>
    </location>
</feature>
<feature type="region of interest" description="Disordered" evidence="18">
    <location>
        <begin position="1221"/>
        <end position="1327"/>
    </location>
</feature>
<evidence type="ECO:0000256" key="12">
    <source>
        <dbReference type="ARBA" id="ARBA00023204"/>
    </source>
</evidence>
<feature type="region of interest" description="Disordered" evidence="18">
    <location>
        <begin position="1691"/>
        <end position="1747"/>
    </location>
</feature>
<organism evidence="20 21">
    <name type="scientific">Chanos chanos</name>
    <name type="common">Milkfish</name>
    <name type="synonym">Mugil chanos</name>
    <dbReference type="NCBI Taxonomy" id="29144"/>
    <lineage>
        <taxon>Eukaryota</taxon>
        <taxon>Metazoa</taxon>
        <taxon>Chordata</taxon>
        <taxon>Craniata</taxon>
        <taxon>Vertebrata</taxon>
        <taxon>Euteleostomi</taxon>
        <taxon>Actinopterygii</taxon>
        <taxon>Neopterygii</taxon>
        <taxon>Teleostei</taxon>
        <taxon>Ostariophysi</taxon>
        <taxon>Gonorynchiformes</taxon>
        <taxon>Chanidae</taxon>
        <taxon>Chanos</taxon>
    </lineage>
</organism>
<dbReference type="GO" id="GO:0032206">
    <property type="term" value="P:positive regulation of telomere maintenance"/>
    <property type="evidence" value="ECO:0007669"/>
    <property type="project" value="UniProtKB-ARBA"/>
</dbReference>
<dbReference type="CDD" id="cd22999">
    <property type="entry name" value="SAP_SLX4"/>
    <property type="match status" value="1"/>
</dbReference>
<feature type="compositionally biased region" description="Basic and acidic residues" evidence="18">
    <location>
        <begin position="965"/>
        <end position="975"/>
    </location>
</feature>
<evidence type="ECO:0000256" key="4">
    <source>
        <dbReference type="ARBA" id="ARBA00022553"/>
    </source>
</evidence>
<evidence type="ECO:0000256" key="7">
    <source>
        <dbReference type="ARBA" id="ARBA00022763"/>
    </source>
</evidence>
<keyword evidence="21" id="KW-0540">Nuclease</keyword>
<accession>A0A6J2W3D5</accession>
<evidence type="ECO:0000256" key="1">
    <source>
        <dbReference type="ARBA" id="ARBA00004123"/>
    </source>
</evidence>
<evidence type="ECO:0000313" key="20">
    <source>
        <dbReference type="Proteomes" id="UP000504632"/>
    </source>
</evidence>
<keyword evidence="21" id="KW-0255">Endonuclease</keyword>
<feature type="compositionally biased region" description="Polar residues" evidence="18">
    <location>
        <begin position="592"/>
        <end position="602"/>
    </location>
</feature>
<dbReference type="InterPro" id="IPR000210">
    <property type="entry name" value="BTB/POZ_dom"/>
</dbReference>
<keyword evidence="4" id="KW-0597">Phosphoprotein</keyword>
<dbReference type="RefSeq" id="XP_030638722.1">
    <property type="nucleotide sequence ID" value="XM_030782862.1"/>
</dbReference>
<feature type="compositionally biased region" description="Basic and acidic residues" evidence="18">
    <location>
        <begin position="175"/>
        <end position="187"/>
    </location>
</feature>
<feature type="region of interest" description="Disordered" evidence="18">
    <location>
        <begin position="166"/>
        <end position="195"/>
    </location>
</feature>
<comment type="similarity">
    <text evidence="2">Belongs to the SLX4 family.</text>
</comment>
<evidence type="ECO:0000256" key="5">
    <source>
        <dbReference type="ARBA" id="ARBA00022723"/>
    </source>
</evidence>
<protein>
    <recommendedName>
        <fullName evidence="14">Structure-specific endonuclease subunit SLX4</fullName>
    </recommendedName>
    <alternativeName>
        <fullName evidence="16">BTB/POZ domain-containing protein 12</fullName>
    </alternativeName>
</protein>
<feature type="region of interest" description="Disordered" evidence="18">
    <location>
        <begin position="1596"/>
        <end position="1623"/>
    </location>
</feature>
<dbReference type="Proteomes" id="UP000504632">
    <property type="component" value="Chromosome 8"/>
</dbReference>
<feature type="compositionally biased region" description="Acidic residues" evidence="18">
    <location>
        <begin position="1564"/>
        <end position="1574"/>
    </location>
</feature>
<dbReference type="InterPro" id="IPR011333">
    <property type="entry name" value="SKP1/BTB/POZ_sf"/>
</dbReference>
<feature type="compositionally biased region" description="Polar residues" evidence="18">
    <location>
        <begin position="44"/>
        <end position="56"/>
    </location>
</feature>
<feature type="coiled-coil region" evidence="17">
    <location>
        <begin position="375"/>
        <end position="402"/>
    </location>
</feature>
<dbReference type="CTD" id="84464"/>
<feature type="region of interest" description="Disordered" evidence="18">
    <location>
        <begin position="1356"/>
        <end position="1581"/>
    </location>
</feature>
<dbReference type="GO" id="GO:0008270">
    <property type="term" value="F:zinc ion binding"/>
    <property type="evidence" value="ECO:0007669"/>
    <property type="project" value="UniProtKB-KW"/>
</dbReference>
<gene>
    <name evidence="21" type="primary">slx4</name>
</gene>
<keyword evidence="7" id="KW-0227">DNA damage</keyword>
<evidence type="ECO:0000256" key="11">
    <source>
        <dbReference type="ARBA" id="ARBA00023172"/>
    </source>
</evidence>
<keyword evidence="17" id="KW-0175">Coiled coil</keyword>
<dbReference type="OrthoDB" id="5576441at2759"/>
<dbReference type="GO" id="GO:0006281">
    <property type="term" value="P:DNA repair"/>
    <property type="evidence" value="ECO:0007669"/>
    <property type="project" value="UniProtKB-KW"/>
</dbReference>
<evidence type="ECO:0000313" key="21">
    <source>
        <dbReference type="RefSeq" id="XP_030638722.1"/>
    </source>
</evidence>
<keyword evidence="5" id="KW-0479">Metal-binding</keyword>
<keyword evidence="21" id="KW-0378">Hydrolase</keyword>
<feature type="region of interest" description="Disordered" evidence="18">
    <location>
        <begin position="19"/>
        <end position="73"/>
    </location>
</feature>
<feature type="domain" description="BTB" evidence="19">
    <location>
        <begin position="655"/>
        <end position="729"/>
    </location>
</feature>
<feature type="region of interest" description="Disordered" evidence="18">
    <location>
        <begin position="1819"/>
        <end position="1856"/>
    </location>
</feature>
<sequence length="1856" mass="203140">MDDSDQDFSDLCSRLLKRVRRKGGDSEDDKKTVTKVDETRSRVHSTASAISQSNNVPKKKRKKRDAGTERMKCTEDHTSQLVVLTNGVSQPVGTVQTNGVSQPVGTVQTNGVSQPVGTVQTNGVSQLVGTVQNDHKSVKEPEKAVMELSGVKKSVKEKVLSRMQQFRRASPQRMSHSEIKQPEETGPHGDGASTSVAVNQVPIKDLEGDEALALKLQQELDREAEALAQRQADVDVGDFSCQLCQKDLSALTPQLRTEHINRCLDDSEDSASGRPQKPRIPECPICGKGFKSERSRTAHLKRCSADMGVPPAALLQALQRQATETGSDHPVNQPPQTGGVKRKGPPDPGLPARKKHRKKNQPMDEDTMVALALSRSLLDQEIEKEKEQLREKEMEREIKAQLTGASAAVGSLLQWRPGAGKGRGKRKKGAPALPPPLLLIQDAQAALNRLQERVSTLLLRPRPPSPPSPTLSPCTLSDWTGAAPLWLKSALPNGGPESISEFYTPELGAFIQPWTGTEKERLKSAVETPTNRTAAGPPSGIAVDEPAPHTPVSQKLISVLPQTASSRGSLNLDTQAMQDVLELAEEGMTLTQWGNTGNQTKEQTSDKDSDVADLPLSGFVPEATETDKKRRDKSMVSLSRLASDLSSMVNNPQLSDVQFQVDSGDVFFAHSFMLYARCPLLVEFVHESGFGVQEEGMPAAQRVLLAEVPAGAVRALLQYLYTDCCPLTPPLLPHVQELAGRFDLTELQRQCQHYSEKSQAELEAEAGVWGDTLAEEPQSGEEEDDKGLAESKFLELLRSMWHQEDSEEEDELIEGGVEEKRMDEEEEENGDDGETKEERVNEDELEEIYEFAATQRKMETIVETGTETGEEDEEEKEEEKGIDICLESEKQQDVKRNEEGISVSRREESKADEVPCNVEANNHHSNKPRYEDRDIMGEQQIQSSNTEELNAHLTPVSSVQPCPKRSTDPSLERSYSRLFSESWGDYVEPSPTPKSSSEPSQTGLKTIISRRSSVPSRQCSVSEVIDLSISPPVASSESMSSLPIPGLSPETGKEKEAQELSRTERQCCRRESQGPYSITEPCSPPLHHSKEPELIVLSDSSGDEMNVDPPTKTMSSPAKLILCSSPSFPHLQTSRNPKIYTCIKAKSGEENSPPPNRLVKTGTAVDTKHSSSDHIPLNSERLISEFSKSEHETDRTSDQSLMDGSAEVSWLIPATPVLSTRTGSIQTYRNIRRTQLFPKPKSSASSSSSASSNISKMCSSSAQTESTSFKGRSAISSQSSTCQALGNSPPQAHLSSSDPSTHGHSPVFQVPSYHPKLPQIPSRHSLKSSITTPDLQNVQQPTSSTPLHSVVPLKLQNPLSSPLLSDTEQRHQSRRDCVAGSSSGSPGKLRLILSDNSPSSPQTSNTRQNVNKSSAQRWSSTERNDLLETSCDSLKKARRSAEETEIRKDDKEETRTKDNKERSGEETGAGEKSCAQASFYAFDEPPMAFDDSWGLGGGAVEQGPRFSLRLESSDQGDSPKPKSQRGGDTAPPVSRRLSQPSPQNIIKSDVQLNKSLLDPKVWDDWEEEDEEEEAALPLSQRLGTVAPAQRVAQLKTPVARAKKGQAPLVPITPMPGYSDMDTPELKNRLNRFGVRPLPKKQMVLKLKEIHQYTHQLVSSDSDDEVFAQTRPRSFSQPASVSCASSLAFKQPTAPSAVSPRKQHPNEDSESLSASQASNTSSTAASEESERSNPELCLSDDDDSDSEGITASQAVTRHKDKLLAVRHFILSDPDLYGRILQYQPLVLAELQGRLKAAGIRLGASKLLDFLDSQCITFTTAKPGHAAPSRTRRRGKGSASTSSRGGRGRRKVARKLTE</sequence>
<name>A0A6J2W3D5_CHACN</name>
<feature type="compositionally biased region" description="Polar residues" evidence="18">
    <location>
        <begin position="1263"/>
        <end position="1303"/>
    </location>
</feature>
<feature type="compositionally biased region" description="Low complexity" evidence="18">
    <location>
        <begin position="1710"/>
        <end position="1725"/>
    </location>
</feature>
<dbReference type="PANTHER" id="PTHR21541">
    <property type="entry name" value="BTB POZ DOMAIN CONTAINING 12"/>
    <property type="match status" value="1"/>
</dbReference>